<protein>
    <submittedName>
        <fullName evidence="1">Uncharacterized protein</fullName>
    </submittedName>
</protein>
<organism evidence="1 2">
    <name type="scientific">Triticum turgidum subsp. durum</name>
    <name type="common">Durum wheat</name>
    <name type="synonym">Triticum durum</name>
    <dbReference type="NCBI Taxonomy" id="4567"/>
    <lineage>
        <taxon>Eukaryota</taxon>
        <taxon>Viridiplantae</taxon>
        <taxon>Streptophyta</taxon>
        <taxon>Embryophyta</taxon>
        <taxon>Tracheophyta</taxon>
        <taxon>Spermatophyta</taxon>
        <taxon>Magnoliopsida</taxon>
        <taxon>Liliopsida</taxon>
        <taxon>Poales</taxon>
        <taxon>Poaceae</taxon>
        <taxon>BOP clade</taxon>
        <taxon>Pooideae</taxon>
        <taxon>Triticodae</taxon>
        <taxon>Triticeae</taxon>
        <taxon>Triticinae</taxon>
        <taxon>Triticum</taxon>
    </lineage>
</organism>
<accession>A0A9R0Z7A0</accession>
<reference evidence="1 2" key="1">
    <citation type="submission" date="2017-09" db="EMBL/GenBank/DDBJ databases">
        <authorList>
            <consortium name="International Durum Wheat Genome Sequencing Consortium (IDWGSC)"/>
            <person name="Milanesi L."/>
        </authorList>
    </citation>
    <scope>NUCLEOTIDE SEQUENCE [LARGE SCALE GENOMIC DNA]</scope>
    <source>
        <strain evidence="2">cv. Svevo</strain>
    </source>
</reference>
<sequence length="357" mass="39753">MTRRKQHLYLAMDDWEEGYHIYTSSTPMRSTQEVCTSFPSRPPPGYTRRSMAPRISLLWVPTSLSPSTFVTTSTTTMTLPLPQPSSTTPRLKPSAWAHLSNADFALKHVFTRLSRPGSLPSGPPWPPVKSYMPRQPRCSACTPCCGLPAAIHGTYGVMRWTGHGRASHHCRRAVGWTSSPMRCTRTGAPSSCPPPPLPIPSTPAMASGRSLGTGCCLPFRGQAYFDDSLDAWVGIHHEGEGHICCCPVASHSAAASRPPKPDCRMLKEKLFRRNNEEPWMGGGRHMDATLTYMGHNKFCLVENILRHEKVVDSMLHLTLFGLKYDREGELRTKARPCTRSYPVSKNTMLFSHAAFWM</sequence>
<evidence type="ECO:0000313" key="2">
    <source>
        <dbReference type="Proteomes" id="UP000324705"/>
    </source>
</evidence>
<evidence type="ECO:0000313" key="1">
    <source>
        <dbReference type="EMBL" id="VAI71693.1"/>
    </source>
</evidence>
<dbReference type="Gramene" id="TRITD7Av1G051440.1">
    <property type="protein sequence ID" value="TRITD7Av1G051440.1"/>
    <property type="gene ID" value="TRITD7Av1G051440"/>
</dbReference>
<dbReference type="InterPro" id="IPR012871">
    <property type="entry name" value="DUF1668_ORYSA"/>
</dbReference>
<dbReference type="EMBL" id="LT934123">
    <property type="protein sequence ID" value="VAI71693.1"/>
    <property type="molecule type" value="Genomic_DNA"/>
</dbReference>
<keyword evidence="2" id="KW-1185">Reference proteome</keyword>
<proteinExistence type="predicted"/>
<dbReference type="Proteomes" id="UP000324705">
    <property type="component" value="Chromosome 7A"/>
</dbReference>
<gene>
    <name evidence="1" type="ORF">TRITD_7Av1G051440</name>
</gene>
<dbReference type="PANTHER" id="PTHR33085:SF47">
    <property type="entry name" value="OS02G0513400 PROTEIN"/>
    <property type="match status" value="1"/>
</dbReference>
<dbReference type="AlphaFoldDB" id="A0A9R0Z7A0"/>
<dbReference type="PANTHER" id="PTHR33085">
    <property type="entry name" value="OS12G0113100 PROTEIN-RELATED"/>
    <property type="match status" value="1"/>
</dbReference>
<dbReference type="Pfam" id="PF07893">
    <property type="entry name" value="DUF1668"/>
    <property type="match status" value="1"/>
</dbReference>
<name>A0A9R0Z7A0_TRITD</name>